<accession>A0A9X0BIE3</accession>
<comment type="caution">
    <text evidence="1">The sequence shown here is derived from an EMBL/GenBank/DDBJ whole genome shotgun (WGS) entry which is preliminary data.</text>
</comment>
<gene>
    <name evidence="1" type="ORF">N7530_009757</name>
</gene>
<reference evidence="1" key="1">
    <citation type="submission" date="2022-12" db="EMBL/GenBank/DDBJ databases">
        <authorList>
            <person name="Petersen C."/>
        </authorList>
    </citation>
    <scope>NUCLEOTIDE SEQUENCE</scope>
    <source>
        <strain evidence="1">IBT 17660</strain>
    </source>
</reference>
<evidence type="ECO:0000313" key="2">
    <source>
        <dbReference type="Proteomes" id="UP001147760"/>
    </source>
</evidence>
<dbReference type="EMBL" id="JAPWDO010000006">
    <property type="protein sequence ID" value="KAJ5465970.1"/>
    <property type="molecule type" value="Genomic_DNA"/>
</dbReference>
<protein>
    <submittedName>
        <fullName evidence="1">Uncharacterized protein</fullName>
    </submittedName>
</protein>
<dbReference type="OrthoDB" id="10321505at2759"/>
<proteinExistence type="predicted"/>
<name>A0A9X0BIE3_9EURO</name>
<dbReference type="AlphaFoldDB" id="A0A9X0BIE3"/>
<dbReference type="Proteomes" id="UP001147760">
    <property type="component" value="Unassembled WGS sequence"/>
</dbReference>
<reference evidence="1" key="2">
    <citation type="journal article" date="2023" name="IMA Fungus">
        <title>Comparative genomic study of the Penicillium genus elucidates a diverse pangenome and 15 lateral gene transfer events.</title>
        <authorList>
            <person name="Petersen C."/>
            <person name="Sorensen T."/>
            <person name="Nielsen M.R."/>
            <person name="Sondergaard T.E."/>
            <person name="Sorensen J.L."/>
            <person name="Fitzpatrick D.A."/>
            <person name="Frisvad J.C."/>
            <person name="Nielsen K.L."/>
        </authorList>
    </citation>
    <scope>NUCLEOTIDE SEQUENCE</scope>
    <source>
        <strain evidence="1">IBT 17660</strain>
    </source>
</reference>
<keyword evidence="2" id="KW-1185">Reference proteome</keyword>
<organism evidence="1 2">
    <name type="scientific">Penicillium desertorum</name>
    <dbReference type="NCBI Taxonomy" id="1303715"/>
    <lineage>
        <taxon>Eukaryota</taxon>
        <taxon>Fungi</taxon>
        <taxon>Dikarya</taxon>
        <taxon>Ascomycota</taxon>
        <taxon>Pezizomycotina</taxon>
        <taxon>Eurotiomycetes</taxon>
        <taxon>Eurotiomycetidae</taxon>
        <taxon>Eurotiales</taxon>
        <taxon>Aspergillaceae</taxon>
        <taxon>Penicillium</taxon>
    </lineage>
</organism>
<sequence length="99" mass="11707">MTNAAKAFLDAHGYTQADQFEELCQHLRHIFVSQNIHCHKLKARHHELVTTNIRLCQELESLSQLFVNEDLLVAFYRQAFQKFWDGIVEILEECQPRHD</sequence>
<evidence type="ECO:0000313" key="1">
    <source>
        <dbReference type="EMBL" id="KAJ5465970.1"/>
    </source>
</evidence>